<dbReference type="AlphaFoldDB" id="A0A3M7QML1"/>
<reference evidence="1 2" key="1">
    <citation type="journal article" date="2018" name="Sci. Rep.">
        <title>Genomic signatures of local adaptation to the degree of environmental predictability in rotifers.</title>
        <authorList>
            <person name="Franch-Gras L."/>
            <person name="Hahn C."/>
            <person name="Garcia-Roger E.M."/>
            <person name="Carmona M.J."/>
            <person name="Serra M."/>
            <person name="Gomez A."/>
        </authorList>
    </citation>
    <scope>NUCLEOTIDE SEQUENCE [LARGE SCALE GENOMIC DNA]</scope>
    <source>
        <strain evidence="1">HYR1</strain>
    </source>
</reference>
<evidence type="ECO:0000313" key="2">
    <source>
        <dbReference type="Proteomes" id="UP000276133"/>
    </source>
</evidence>
<dbReference type="Proteomes" id="UP000276133">
    <property type="component" value="Unassembled WGS sequence"/>
</dbReference>
<name>A0A3M7QML1_BRAPC</name>
<organism evidence="1 2">
    <name type="scientific">Brachionus plicatilis</name>
    <name type="common">Marine rotifer</name>
    <name type="synonym">Brachionus muelleri</name>
    <dbReference type="NCBI Taxonomy" id="10195"/>
    <lineage>
        <taxon>Eukaryota</taxon>
        <taxon>Metazoa</taxon>
        <taxon>Spiralia</taxon>
        <taxon>Gnathifera</taxon>
        <taxon>Rotifera</taxon>
        <taxon>Eurotatoria</taxon>
        <taxon>Monogononta</taxon>
        <taxon>Pseudotrocha</taxon>
        <taxon>Ploima</taxon>
        <taxon>Brachionidae</taxon>
        <taxon>Brachionus</taxon>
    </lineage>
</organism>
<keyword evidence="2" id="KW-1185">Reference proteome</keyword>
<proteinExistence type="predicted"/>
<dbReference type="EMBL" id="REGN01005720">
    <property type="protein sequence ID" value="RNA12314.1"/>
    <property type="molecule type" value="Genomic_DNA"/>
</dbReference>
<protein>
    <submittedName>
        <fullName evidence="1">Uncharacterized protein</fullName>
    </submittedName>
</protein>
<accession>A0A3M7QML1</accession>
<gene>
    <name evidence="1" type="ORF">BpHYR1_016569</name>
</gene>
<comment type="caution">
    <text evidence="1">The sequence shown here is derived from an EMBL/GenBank/DDBJ whole genome shotgun (WGS) entry which is preliminary data.</text>
</comment>
<evidence type="ECO:0000313" key="1">
    <source>
        <dbReference type="EMBL" id="RNA12314.1"/>
    </source>
</evidence>
<sequence>MCTSKTFADLFRIKNKANLWNITGIIVRIIDPEKAPKQSTLAFSAVCMRINHKFVVKKLIKLVSRLINGQFQFANFIILISLQKLLMLKNRITES</sequence>